<evidence type="ECO:0000256" key="2">
    <source>
        <dbReference type="ARBA" id="ARBA00022475"/>
    </source>
</evidence>
<evidence type="ECO:0000256" key="6">
    <source>
        <dbReference type="ARBA" id="ARBA00023303"/>
    </source>
</evidence>
<feature type="binding site" evidence="10">
    <location>
        <position position="74"/>
    </location>
    <ligand>
        <name>Na(+)</name>
        <dbReference type="ChEBI" id="CHEBI:29101"/>
        <note>structural</note>
    </ligand>
</feature>
<dbReference type="HAMAP" id="MF_00454">
    <property type="entry name" value="FluC"/>
    <property type="match status" value="1"/>
</dbReference>
<dbReference type="Pfam" id="PF02537">
    <property type="entry name" value="CRCB"/>
    <property type="match status" value="1"/>
</dbReference>
<keyword evidence="10" id="KW-0479">Metal-binding</keyword>
<feature type="binding site" evidence="10">
    <location>
        <position position="77"/>
    </location>
    <ligand>
        <name>Na(+)</name>
        <dbReference type="ChEBI" id="CHEBI:29101"/>
        <note>structural</note>
    </ligand>
</feature>
<dbReference type="GO" id="GO:0140114">
    <property type="term" value="P:cellular detoxification of fluoride"/>
    <property type="evidence" value="ECO:0007669"/>
    <property type="project" value="UniProtKB-UniRule"/>
</dbReference>
<dbReference type="Proteomes" id="UP000254118">
    <property type="component" value="Unassembled WGS sequence"/>
</dbReference>
<evidence type="ECO:0000313" key="12">
    <source>
        <dbReference type="Proteomes" id="UP000254118"/>
    </source>
</evidence>
<evidence type="ECO:0000256" key="9">
    <source>
        <dbReference type="ARBA" id="ARBA00049940"/>
    </source>
</evidence>
<comment type="catalytic activity">
    <reaction evidence="8">
        <text>fluoride(in) = fluoride(out)</text>
        <dbReference type="Rhea" id="RHEA:76159"/>
        <dbReference type="ChEBI" id="CHEBI:17051"/>
    </reaction>
    <physiologicalReaction direction="left-to-right" evidence="8">
        <dbReference type="Rhea" id="RHEA:76160"/>
    </physiologicalReaction>
</comment>
<keyword evidence="10" id="KW-0915">Sodium</keyword>
<comment type="similarity">
    <text evidence="7 10">Belongs to the fluoride channel Fluc/FEX (TC 1.A.43) family.</text>
</comment>
<dbReference type="PANTHER" id="PTHR28259:SF1">
    <property type="entry name" value="FLUORIDE EXPORT PROTEIN 1-RELATED"/>
    <property type="match status" value="1"/>
</dbReference>
<evidence type="ECO:0000256" key="1">
    <source>
        <dbReference type="ARBA" id="ARBA00004651"/>
    </source>
</evidence>
<comment type="function">
    <text evidence="9 10">Fluoride-specific ion channel. Important for reducing fluoride concentration in the cell, thus reducing its toxicity.</text>
</comment>
<evidence type="ECO:0000256" key="4">
    <source>
        <dbReference type="ARBA" id="ARBA00022989"/>
    </source>
</evidence>
<dbReference type="EMBL" id="UFYA01000001">
    <property type="protein sequence ID" value="STD14429.1"/>
    <property type="molecule type" value="Genomic_DNA"/>
</dbReference>
<dbReference type="InterPro" id="IPR003691">
    <property type="entry name" value="FluC"/>
</dbReference>
<keyword evidence="5 10" id="KW-0472">Membrane</keyword>
<dbReference type="PANTHER" id="PTHR28259">
    <property type="entry name" value="FLUORIDE EXPORT PROTEIN 1-RELATED"/>
    <property type="match status" value="1"/>
</dbReference>
<comment type="activity regulation">
    <text evidence="10">Na(+) is not transported, but it plays an essential structural role and its presence is essential for fluoride channel function.</text>
</comment>
<keyword evidence="10" id="KW-0406">Ion transport</keyword>
<comment type="caution">
    <text evidence="11">The sequence shown here is derived from an EMBL/GenBank/DDBJ whole genome shotgun (WGS) entry which is preliminary data.</text>
</comment>
<protein>
    <recommendedName>
        <fullName evidence="10">Fluoride-specific ion channel FluC</fullName>
    </recommendedName>
</protein>
<comment type="subcellular location">
    <subcellularLocation>
        <location evidence="1 10">Cell membrane</location>
        <topology evidence="1 10">Multi-pass membrane protein</topology>
    </subcellularLocation>
</comment>
<evidence type="ECO:0000313" key="11">
    <source>
        <dbReference type="EMBL" id="STD14429.1"/>
    </source>
</evidence>
<keyword evidence="6 10" id="KW-0407">Ion channel</keyword>
<name>A0AA46BPX0_9MICO</name>
<organism evidence="11 12">
    <name type="scientific">Dermatophilus congolensis</name>
    <dbReference type="NCBI Taxonomy" id="1863"/>
    <lineage>
        <taxon>Bacteria</taxon>
        <taxon>Bacillati</taxon>
        <taxon>Actinomycetota</taxon>
        <taxon>Actinomycetes</taxon>
        <taxon>Micrococcales</taxon>
        <taxon>Dermatophilaceae</taxon>
        <taxon>Dermatophilus</taxon>
    </lineage>
</organism>
<gene>
    <name evidence="10 11" type="primary">crcB</name>
    <name evidence="10" type="synonym">fluC</name>
    <name evidence="11" type="ORF">NCTC7915_02101</name>
</gene>
<keyword evidence="2 10" id="KW-1003">Cell membrane</keyword>
<dbReference type="GO" id="GO:0046872">
    <property type="term" value="F:metal ion binding"/>
    <property type="evidence" value="ECO:0007669"/>
    <property type="project" value="UniProtKB-KW"/>
</dbReference>
<dbReference type="AlphaFoldDB" id="A0AA46BPX0"/>
<evidence type="ECO:0000256" key="5">
    <source>
        <dbReference type="ARBA" id="ARBA00023136"/>
    </source>
</evidence>
<reference evidence="11 12" key="1">
    <citation type="submission" date="2018-06" db="EMBL/GenBank/DDBJ databases">
        <authorList>
            <consortium name="Pathogen Informatics"/>
            <person name="Doyle S."/>
        </authorList>
    </citation>
    <scope>NUCLEOTIDE SEQUENCE [LARGE SCALE GENOMIC DNA]</scope>
    <source>
        <strain evidence="11 12">NCTC7915</strain>
    </source>
</reference>
<sequence>MNALLVAIGGAIGAITRHLITTHTPHHTFPWGILTANTLGSLLINLITTITTQHTLTPLTSTQWQLLLTTGYCGALTTYSTFAADTTNQLRHHRYATACINTAANLTCTLTAAAIGTALGISLT</sequence>
<evidence type="ECO:0000256" key="10">
    <source>
        <dbReference type="HAMAP-Rule" id="MF_00454"/>
    </source>
</evidence>
<evidence type="ECO:0000256" key="7">
    <source>
        <dbReference type="ARBA" id="ARBA00035120"/>
    </source>
</evidence>
<proteinExistence type="inferred from homology"/>
<dbReference type="NCBIfam" id="TIGR00494">
    <property type="entry name" value="crcB"/>
    <property type="match status" value="1"/>
</dbReference>
<keyword evidence="4 10" id="KW-1133">Transmembrane helix</keyword>
<keyword evidence="3 10" id="KW-0812">Transmembrane</keyword>
<accession>A0AA46BPX0</accession>
<evidence type="ECO:0000256" key="3">
    <source>
        <dbReference type="ARBA" id="ARBA00022692"/>
    </source>
</evidence>
<keyword evidence="10" id="KW-0813">Transport</keyword>
<evidence type="ECO:0000256" key="8">
    <source>
        <dbReference type="ARBA" id="ARBA00035585"/>
    </source>
</evidence>
<dbReference type="GO" id="GO:0005886">
    <property type="term" value="C:plasma membrane"/>
    <property type="evidence" value="ECO:0007669"/>
    <property type="project" value="UniProtKB-SubCell"/>
</dbReference>
<dbReference type="RefSeq" id="WP_208304110.1">
    <property type="nucleotide sequence ID" value="NZ_JAAFNO010000001.1"/>
</dbReference>
<dbReference type="GO" id="GO:0062054">
    <property type="term" value="F:fluoride channel activity"/>
    <property type="evidence" value="ECO:0007669"/>
    <property type="project" value="UniProtKB-UniRule"/>
</dbReference>